<comment type="function">
    <text evidence="9">Essential cell division protein.</text>
</comment>
<dbReference type="GO" id="GO:0090529">
    <property type="term" value="P:cell septum assembly"/>
    <property type="evidence" value="ECO:0007669"/>
    <property type="project" value="InterPro"/>
</dbReference>
<keyword evidence="12" id="KW-1185">Reference proteome</keyword>
<dbReference type="Gene3D" id="3.10.20.310">
    <property type="entry name" value="membrane protein fhac"/>
    <property type="match status" value="1"/>
</dbReference>
<evidence type="ECO:0000313" key="11">
    <source>
        <dbReference type="EMBL" id="AHA27961.1"/>
    </source>
</evidence>
<comment type="caution">
    <text evidence="9">Lacks conserved residue(s) required for the propagation of feature annotation.</text>
</comment>
<keyword evidence="4 9" id="KW-0132">Cell division</keyword>
<reference evidence="11 12" key="1">
    <citation type="journal article" date="2014" name="Mol. Plant Microbe Interact.">
        <title>The complete genome sequence of Candidatus Liberibacter americanus, associated with citrus Huanglongbing.</title>
        <authorList>
            <person name="Wulff N.A."/>
            <person name="Zhang S."/>
            <person name="Setubal J.C."/>
            <person name="Almeida N.F."/>
            <person name="Martins E.C."/>
            <person name="Harakava R."/>
            <person name="Kumar D."/>
            <person name="Rangel L.T."/>
            <person name="Foissac X."/>
            <person name="Bove J."/>
            <person name="Gabriel D.W."/>
        </authorList>
    </citation>
    <scope>NUCLEOTIDE SEQUENCE [LARGE SCALE GENOMIC DNA]</scope>
    <source>
        <strain evidence="11 12">Sao Paulo</strain>
    </source>
</reference>
<dbReference type="HOGENOM" id="CLU_061141_2_0_5"/>
<dbReference type="InterPro" id="IPR013685">
    <property type="entry name" value="POTRA_FtsQ_type"/>
</dbReference>
<dbReference type="KEGG" id="lar:lam_614"/>
<dbReference type="EMBL" id="CP006604">
    <property type="protein sequence ID" value="AHA27961.1"/>
    <property type="molecule type" value="Genomic_DNA"/>
</dbReference>
<dbReference type="InterPro" id="IPR026579">
    <property type="entry name" value="FtsQ"/>
</dbReference>
<feature type="transmembrane region" description="Helical" evidence="9">
    <location>
        <begin position="15"/>
        <end position="34"/>
    </location>
</feature>
<evidence type="ECO:0000256" key="2">
    <source>
        <dbReference type="ARBA" id="ARBA00022475"/>
    </source>
</evidence>
<dbReference type="PATRIC" id="fig|1261131.3.peg.583"/>
<dbReference type="Proteomes" id="UP000017862">
    <property type="component" value="Chromosome"/>
</dbReference>
<feature type="domain" description="POTRA" evidence="10">
    <location>
        <begin position="91"/>
        <end position="159"/>
    </location>
</feature>
<name>U6B7X4_9HYPH</name>
<proteinExistence type="inferred from homology"/>
<dbReference type="Pfam" id="PF08478">
    <property type="entry name" value="POTRA_1"/>
    <property type="match status" value="1"/>
</dbReference>
<gene>
    <name evidence="9 11" type="primary">ftsQ</name>
    <name evidence="11" type="ORF">lam_614</name>
</gene>
<feature type="transmembrane region" description="Helical" evidence="9">
    <location>
        <begin position="54"/>
        <end position="73"/>
    </location>
</feature>
<keyword evidence="6 9" id="KW-1133">Transmembrane helix</keyword>
<keyword evidence="2 9" id="KW-1003">Cell membrane</keyword>
<dbReference type="GO" id="GO:0032153">
    <property type="term" value="C:cell division site"/>
    <property type="evidence" value="ECO:0007669"/>
    <property type="project" value="UniProtKB-UniRule"/>
</dbReference>
<dbReference type="HAMAP" id="MF_00911">
    <property type="entry name" value="FtsQ_subfam"/>
    <property type="match status" value="1"/>
</dbReference>
<dbReference type="Gene3D" id="3.40.50.11690">
    <property type="entry name" value="Cell division protein FtsQ/DivIB"/>
    <property type="match status" value="1"/>
</dbReference>
<dbReference type="AlphaFoldDB" id="U6B7X4"/>
<protein>
    <recommendedName>
        <fullName evidence="9">Cell division protein FtsQ</fullName>
    </recommendedName>
</protein>
<dbReference type="InterPro" id="IPR045335">
    <property type="entry name" value="FtsQ_C_sf"/>
</dbReference>
<evidence type="ECO:0000256" key="9">
    <source>
        <dbReference type="HAMAP-Rule" id="MF_00911"/>
    </source>
</evidence>
<evidence type="ECO:0000259" key="10">
    <source>
        <dbReference type="PROSITE" id="PS51779"/>
    </source>
</evidence>
<evidence type="ECO:0000313" key="12">
    <source>
        <dbReference type="Proteomes" id="UP000017862"/>
    </source>
</evidence>
<evidence type="ECO:0000256" key="3">
    <source>
        <dbReference type="ARBA" id="ARBA00022519"/>
    </source>
</evidence>
<dbReference type="PANTHER" id="PTHR35851:SF1">
    <property type="entry name" value="CELL DIVISION PROTEIN FTSQ"/>
    <property type="match status" value="1"/>
</dbReference>
<evidence type="ECO:0000256" key="6">
    <source>
        <dbReference type="ARBA" id="ARBA00022989"/>
    </source>
</evidence>
<dbReference type="PANTHER" id="PTHR35851">
    <property type="entry name" value="CELL DIVISION PROTEIN FTSQ"/>
    <property type="match status" value="1"/>
</dbReference>
<dbReference type="STRING" id="1261131.lam_614"/>
<keyword evidence="3 9" id="KW-0997">Cell inner membrane</keyword>
<evidence type="ECO:0000256" key="8">
    <source>
        <dbReference type="ARBA" id="ARBA00023306"/>
    </source>
</evidence>
<keyword evidence="7 9" id="KW-0472">Membrane</keyword>
<evidence type="ECO:0000256" key="5">
    <source>
        <dbReference type="ARBA" id="ARBA00022692"/>
    </source>
</evidence>
<dbReference type="GO" id="GO:0043093">
    <property type="term" value="P:FtsZ-dependent cytokinesis"/>
    <property type="evidence" value="ECO:0007669"/>
    <property type="project" value="UniProtKB-UniRule"/>
</dbReference>
<dbReference type="GO" id="GO:0005886">
    <property type="term" value="C:plasma membrane"/>
    <property type="evidence" value="ECO:0007669"/>
    <property type="project" value="UniProtKB-SubCell"/>
</dbReference>
<dbReference type="Pfam" id="PF03799">
    <property type="entry name" value="FtsQ_DivIB_C"/>
    <property type="match status" value="1"/>
</dbReference>
<keyword evidence="8 9" id="KW-0131">Cell cycle</keyword>
<dbReference type="RefSeq" id="WP_007557501.1">
    <property type="nucleotide sequence ID" value="NC_022793.1"/>
</dbReference>
<keyword evidence="5 9" id="KW-0812">Transmembrane</keyword>
<dbReference type="PROSITE" id="PS51779">
    <property type="entry name" value="POTRA"/>
    <property type="match status" value="1"/>
</dbReference>
<organism evidence="11 12">
    <name type="scientific">Candidatus Liberibacter americanus str. Sao Paulo</name>
    <dbReference type="NCBI Taxonomy" id="1261131"/>
    <lineage>
        <taxon>Bacteria</taxon>
        <taxon>Pseudomonadati</taxon>
        <taxon>Pseudomonadota</taxon>
        <taxon>Alphaproteobacteria</taxon>
        <taxon>Hyphomicrobiales</taxon>
        <taxon>Rhizobiaceae</taxon>
        <taxon>Liberibacter</taxon>
    </lineage>
</organism>
<comment type="similarity">
    <text evidence="9">Belongs to the FtsQ/DivIB family. FtsQ subfamily.</text>
</comment>
<accession>U6B7X4</accession>
<dbReference type="InterPro" id="IPR034746">
    <property type="entry name" value="POTRA"/>
</dbReference>
<dbReference type="InterPro" id="IPR005548">
    <property type="entry name" value="Cell_div_FtsQ/DivIB_C"/>
</dbReference>
<sequence length="308" mass="36257">MLALNIRDDRGNGRVLFFSYIGMFFSLFYIYFGLEQMKSFLKFCLFLDKIFPPYVEIIFTIFLFSTVGIYGILVSDNKNFIVNLLESITCFSIDKVRIVGNVETTELDIIRSLDLNRYKSLISFDAVIVQKNLLELPWVLQAAIRRVYPDTIEIRIMERFPYVIWQTDSNLFLIDKNGDIIKPFDDVKFSNLPKLIGHGANKEIKSFEKIKEFSKLSKLVRAYIWVAERRWDLHLENGMIVKFPEEGFNDALLRLINLQDKYKILDKDISVIDMRLPDRIAIRLTIESLRDHQALAEFRKKILDRRRG</sequence>
<evidence type="ECO:0000256" key="1">
    <source>
        <dbReference type="ARBA" id="ARBA00004370"/>
    </source>
</evidence>
<evidence type="ECO:0000256" key="7">
    <source>
        <dbReference type="ARBA" id="ARBA00023136"/>
    </source>
</evidence>
<dbReference type="eggNOG" id="COG1589">
    <property type="taxonomic scope" value="Bacteria"/>
</dbReference>
<evidence type="ECO:0000256" key="4">
    <source>
        <dbReference type="ARBA" id="ARBA00022618"/>
    </source>
</evidence>
<comment type="subcellular location">
    <subcellularLocation>
        <location evidence="9">Cell inner membrane</location>
        <topology evidence="9">Single-pass type II membrane protein</topology>
    </subcellularLocation>
    <subcellularLocation>
        <location evidence="1">Membrane</location>
    </subcellularLocation>
    <text evidence="9">Localizes to the division septum.</text>
</comment>